<sequence length="100" mass="12024">MNTIFIMIQQECEKLIMVQANDSERSKYIKDSMTNDKRLDAISKEKPKLKSDQWIRVENDLKMVRSFDECHLESFQKLSNIHHQCEGVYLYRTDYQTFII</sequence>
<dbReference type="EMBL" id="KI281185">
    <property type="protein sequence ID" value="ESA16269.1"/>
    <property type="molecule type" value="Genomic_DNA"/>
</dbReference>
<organism evidence="1">
    <name type="scientific">Rhizophagus irregularis (strain DAOM 181602 / DAOM 197198 / MUCL 43194)</name>
    <name type="common">Arbuscular mycorrhizal fungus</name>
    <name type="synonym">Glomus intraradices</name>
    <dbReference type="NCBI Taxonomy" id="747089"/>
    <lineage>
        <taxon>Eukaryota</taxon>
        <taxon>Fungi</taxon>
        <taxon>Fungi incertae sedis</taxon>
        <taxon>Mucoromycota</taxon>
        <taxon>Glomeromycotina</taxon>
        <taxon>Glomeromycetes</taxon>
        <taxon>Glomerales</taxon>
        <taxon>Glomeraceae</taxon>
        <taxon>Rhizophagus</taxon>
    </lineage>
</organism>
<accession>U9U766</accession>
<name>U9U766_RHIID</name>
<evidence type="ECO:0000313" key="1">
    <source>
        <dbReference type="EMBL" id="ESA16269.1"/>
    </source>
</evidence>
<reference evidence="1" key="1">
    <citation type="submission" date="2013-07" db="EMBL/GenBank/DDBJ databases">
        <title>The genome of an arbuscular mycorrhizal fungus provides insights into the evolution of the oldest plant symbiosis.</title>
        <authorList>
            <consortium name="DOE Joint Genome Institute"/>
            <person name="Tisserant E."/>
            <person name="Malbreil M."/>
            <person name="Kuo A."/>
            <person name="Kohler A."/>
            <person name="Symeonidi A."/>
            <person name="Balestrini R."/>
            <person name="Charron P."/>
            <person name="Duensing N."/>
            <person name="Frei-dit-Frey N."/>
            <person name="Gianinazzi-Pearson V."/>
            <person name="Gilbert B."/>
            <person name="Handa Y."/>
            <person name="Hijri M."/>
            <person name="Kaul R."/>
            <person name="Kawaguchi M."/>
            <person name="Krajinski F."/>
            <person name="Lammers P."/>
            <person name="Lapierre D."/>
            <person name="Masclaux F.G."/>
            <person name="Murat C."/>
            <person name="Morin E."/>
            <person name="Ndikumana S."/>
            <person name="Pagni M."/>
            <person name="Petitpierre D."/>
            <person name="Requena N."/>
            <person name="Rosikiewicz P."/>
            <person name="Riley R."/>
            <person name="Saito K."/>
            <person name="San Clemente H."/>
            <person name="Shapiro H."/>
            <person name="van Tuinen D."/>
            <person name="Becard G."/>
            <person name="Bonfante P."/>
            <person name="Paszkowski U."/>
            <person name="Shachar-Hill Y."/>
            <person name="Young J.P."/>
            <person name="Sanders I.R."/>
            <person name="Henrissat B."/>
            <person name="Rensing S.A."/>
            <person name="Grigoriev I.V."/>
            <person name="Corradi N."/>
            <person name="Roux C."/>
            <person name="Martin F."/>
        </authorList>
    </citation>
    <scope>NUCLEOTIDE SEQUENCE</scope>
    <source>
        <strain evidence="1">DAOM 197198</strain>
    </source>
</reference>
<protein>
    <submittedName>
        <fullName evidence="1">Uncharacterized protein</fullName>
    </submittedName>
</protein>
<dbReference type="AlphaFoldDB" id="U9U766"/>
<dbReference type="HOGENOM" id="CLU_2307501_0_0_1"/>
<gene>
    <name evidence="1" type="ORF">GLOINDRAFT_94526</name>
</gene>
<proteinExistence type="predicted"/>